<dbReference type="Pfam" id="PF01047">
    <property type="entry name" value="MarR"/>
    <property type="match status" value="1"/>
</dbReference>
<dbReference type="CDD" id="cd00090">
    <property type="entry name" value="HTH_ARSR"/>
    <property type="match status" value="1"/>
</dbReference>
<dbReference type="Gene3D" id="1.10.10.10">
    <property type="entry name" value="Winged helix-like DNA-binding domain superfamily/Winged helix DNA-binding domain"/>
    <property type="match status" value="1"/>
</dbReference>
<dbReference type="InterPro" id="IPR036390">
    <property type="entry name" value="WH_DNA-bd_sf"/>
</dbReference>
<reference evidence="4 5" key="1">
    <citation type="submission" date="2019-11" db="EMBL/GenBank/DDBJ databases">
        <authorList>
            <person name="Cho J.-C."/>
        </authorList>
    </citation>
    <scope>NUCLEOTIDE SEQUENCE [LARGE SCALE GENOMIC DNA]</scope>
    <source>
        <strain evidence="3 4">JH1073</strain>
        <strain evidence="2 5">JH702</strain>
    </source>
</reference>
<organism evidence="3 4">
    <name type="scientific">Candidatus Lucifugimonas marina</name>
    <dbReference type="NCBI Taxonomy" id="3038979"/>
    <lineage>
        <taxon>Bacteria</taxon>
        <taxon>Bacillati</taxon>
        <taxon>Chloroflexota</taxon>
        <taxon>Dehalococcoidia</taxon>
        <taxon>SAR202 cluster</taxon>
        <taxon>Candidatus Lucifugimonadales</taxon>
        <taxon>Candidatus Lucifugimonadaceae</taxon>
        <taxon>Candidatus Lucifugimonas</taxon>
    </lineage>
</organism>
<dbReference type="Proteomes" id="UP001321249">
    <property type="component" value="Unassembled WGS sequence"/>
</dbReference>
<feature type="domain" description="HTH marR-type" evidence="1">
    <location>
        <begin position="23"/>
        <end position="69"/>
    </location>
</feature>
<evidence type="ECO:0000313" key="2">
    <source>
        <dbReference type="EMBL" id="MDG0865568.1"/>
    </source>
</evidence>
<gene>
    <name evidence="2" type="ORF">GKO46_00585</name>
    <name evidence="3" type="ORF">GKO48_08640</name>
</gene>
<evidence type="ECO:0000313" key="5">
    <source>
        <dbReference type="Proteomes" id="UP001321249"/>
    </source>
</evidence>
<dbReference type="Proteomes" id="UP001219901">
    <property type="component" value="Chromosome"/>
</dbReference>
<dbReference type="SUPFAM" id="SSF46785">
    <property type="entry name" value="Winged helix' DNA-binding domain"/>
    <property type="match status" value="1"/>
</dbReference>
<reference evidence="3" key="2">
    <citation type="journal article" date="2023" name="Nat. Commun.">
        <title>Cultivation of marine bacteria of the SAR202 clade.</title>
        <authorList>
            <person name="Lim Y."/>
            <person name="Seo J.H."/>
            <person name="Giovannoni S.J."/>
            <person name="Kang I."/>
            <person name="Cho J.C."/>
        </authorList>
    </citation>
    <scope>NUCLEOTIDE SEQUENCE</scope>
    <source>
        <strain evidence="3">JH1073</strain>
    </source>
</reference>
<name>A0AAJ6CSW0_9CHLR</name>
<keyword evidence="4" id="KW-1185">Reference proteome</keyword>
<dbReference type="InterPro" id="IPR000835">
    <property type="entry name" value="HTH_MarR-typ"/>
</dbReference>
<evidence type="ECO:0000259" key="1">
    <source>
        <dbReference type="Pfam" id="PF01047"/>
    </source>
</evidence>
<dbReference type="GO" id="GO:0003700">
    <property type="term" value="F:DNA-binding transcription factor activity"/>
    <property type="evidence" value="ECO:0007669"/>
    <property type="project" value="InterPro"/>
</dbReference>
<evidence type="ECO:0000313" key="3">
    <source>
        <dbReference type="EMBL" id="WFG39683.1"/>
    </source>
</evidence>
<evidence type="ECO:0000313" key="4">
    <source>
        <dbReference type="Proteomes" id="UP001219901"/>
    </source>
</evidence>
<accession>A0AAJ6CSW0</accession>
<protein>
    <submittedName>
        <fullName evidence="3">MarR family transcriptional regulator</fullName>
    </submittedName>
</protein>
<reference evidence="4" key="3">
    <citation type="submission" date="2023-06" db="EMBL/GenBank/DDBJ databases">
        <title>Pangenomics reveal diversification of enzyme families and niche specialization in globally abundant SAR202 bacteria.</title>
        <authorList>
            <person name="Saw J.H.W."/>
        </authorList>
    </citation>
    <scope>NUCLEOTIDE SEQUENCE [LARGE SCALE GENOMIC DNA]</scope>
    <source>
        <strain evidence="4">JH1073</strain>
    </source>
</reference>
<dbReference type="EMBL" id="CP046147">
    <property type="protein sequence ID" value="WFG39683.1"/>
    <property type="molecule type" value="Genomic_DNA"/>
</dbReference>
<dbReference type="AlphaFoldDB" id="A0AAJ6CSW0"/>
<sequence>MSHLLARLLAENSTTWTFLTNHSHVLYSIWQNPDIRVREISSLVGVTERAVMRIIRELTDAGFIEVTKNGRENHYSVTADVQLRHPLEEHRSVNDLLEMLSNKEDDVTS</sequence>
<dbReference type="EMBL" id="WMBE01000001">
    <property type="protein sequence ID" value="MDG0865568.1"/>
    <property type="molecule type" value="Genomic_DNA"/>
</dbReference>
<dbReference type="InterPro" id="IPR011991">
    <property type="entry name" value="ArsR-like_HTH"/>
</dbReference>
<dbReference type="InterPro" id="IPR036388">
    <property type="entry name" value="WH-like_DNA-bd_sf"/>
</dbReference>
<proteinExistence type="predicted"/>